<dbReference type="SUPFAM" id="SSF49464">
    <property type="entry name" value="Carboxypeptidase regulatory domain-like"/>
    <property type="match status" value="1"/>
</dbReference>
<dbReference type="OrthoDB" id="8764943at2"/>
<name>A0A2N3HGE3_9FLAO</name>
<dbReference type="SUPFAM" id="SSF56935">
    <property type="entry name" value="Porins"/>
    <property type="match status" value="1"/>
</dbReference>
<proteinExistence type="predicted"/>
<dbReference type="Pfam" id="PF14905">
    <property type="entry name" value="OMP_b-brl_3"/>
    <property type="match status" value="1"/>
</dbReference>
<dbReference type="InterPro" id="IPR041700">
    <property type="entry name" value="OMP_b-brl_3"/>
</dbReference>
<sequence>MHLKSIVYLFFIFSVSLVAQDLTLSGKVVDVNNIPIAYTNVVLLVNEDATLLNGTTTDDAGFFKIDLKSGNYQLKVTYLGYKTYTKNINLITNTNLDTIILEEDTEELDGVLVVVKRPTVKRLVDRLVFDVENSTLSNNNVLDVLKFTPGVFVNDGKITVKNSEPIIYINDRRIHLSSNEVQQLLEGTSAANIKSIEVITNPPAKYEAEGGSVINIVTSKNIISGYNGSVFGNYKQGFEYPKYALGTSHFFKTEKLNTYINYNVSPRKDFRHNDEFVNFFDSNNINTSSWETDYDRINESSDHNLNANIDYDFNEFNSLGFSTNILISPRENTKINANSLTDVFGPNKVLDSLFVTDKTSVSEVLNLAFTLDYVHKFKREGEKISLSAHHTNYDYSDFQNVNTGYFFPNMESSFRDNRFQTFSSQYIKLYTGQMDYELPIDDSAHLEAGAKLSSIDSESILSQFNFENGESVEDLQNSDTFLYDEINYAAYVSYSKDWEHWSLQTGLRAEYTDISGYSLLNNELNESDYIKMFPSIYILNHLNDHSSIYFNYKKRIYRPRYNELNPFRYYFNDNTYSTGNPNLKPQIDDIITLGYTFNENYTFEFYYRYEDSRTLEIVYQDNQENVIKYVNTNIDHSISFGLDFITYTKIVPRWYLYALTSVFYDDNMFFALESNNELVSNERWSSYVQINNYFSFLKDESLTLDVSYNYISPLAEGARIISERSGLNLNLKKTLWDNKASLNIGVEDVFNMQNYFTSTKYLNQDVRFNSKMENRLFVFGFNYKFGNTRLKSNQRQIDLEELERLNKESDF</sequence>
<dbReference type="AlphaFoldDB" id="A0A2N3HGE3"/>
<feature type="domain" description="Outer membrane protein beta-barrel" evidence="4">
    <location>
        <begin position="375"/>
        <end position="783"/>
    </location>
</feature>
<protein>
    <submittedName>
        <fullName evidence="5">Glucosamine-6-phosphate deaminase</fullName>
    </submittedName>
</protein>
<evidence type="ECO:0000313" key="6">
    <source>
        <dbReference type="Proteomes" id="UP000233435"/>
    </source>
</evidence>
<evidence type="ECO:0000256" key="1">
    <source>
        <dbReference type="ARBA" id="ARBA00004442"/>
    </source>
</evidence>
<comment type="caution">
    <text evidence="5">The sequence shown here is derived from an EMBL/GenBank/DDBJ whole genome shotgun (WGS) entry which is preliminary data.</text>
</comment>
<dbReference type="RefSeq" id="WP_106660627.1">
    <property type="nucleotide sequence ID" value="NZ_PJEO01000052.1"/>
</dbReference>
<keyword evidence="3" id="KW-0998">Cell outer membrane</keyword>
<dbReference type="Pfam" id="PF13715">
    <property type="entry name" value="CarbopepD_reg_2"/>
    <property type="match status" value="1"/>
</dbReference>
<dbReference type="Proteomes" id="UP000233435">
    <property type="component" value="Unassembled WGS sequence"/>
</dbReference>
<organism evidence="5 6">
    <name type="scientific">Confluentibacter flavum</name>
    <dbReference type="NCBI Taxonomy" id="1909700"/>
    <lineage>
        <taxon>Bacteria</taxon>
        <taxon>Pseudomonadati</taxon>
        <taxon>Bacteroidota</taxon>
        <taxon>Flavobacteriia</taxon>
        <taxon>Flavobacteriales</taxon>
        <taxon>Flavobacteriaceae</taxon>
        <taxon>Confluentibacter</taxon>
    </lineage>
</organism>
<keyword evidence="6" id="KW-1185">Reference proteome</keyword>
<dbReference type="Gene3D" id="2.40.170.20">
    <property type="entry name" value="TonB-dependent receptor, beta-barrel domain"/>
    <property type="match status" value="1"/>
</dbReference>
<keyword evidence="2" id="KW-0472">Membrane</keyword>
<dbReference type="InterPro" id="IPR036942">
    <property type="entry name" value="Beta-barrel_TonB_sf"/>
</dbReference>
<dbReference type="EMBL" id="PJEO01000052">
    <property type="protein sequence ID" value="PKQ44047.1"/>
    <property type="molecule type" value="Genomic_DNA"/>
</dbReference>
<reference evidence="5 6" key="1">
    <citation type="submission" date="2017-12" db="EMBL/GenBank/DDBJ databases">
        <title>Confluentibacter flavum sp. nov., isolated from the saline lake.</title>
        <authorList>
            <person name="Yu L."/>
        </authorList>
    </citation>
    <scope>NUCLEOTIDE SEQUENCE [LARGE SCALE GENOMIC DNA]</scope>
    <source>
        <strain evidence="5 6">3B</strain>
    </source>
</reference>
<comment type="subcellular location">
    <subcellularLocation>
        <location evidence="1">Cell outer membrane</location>
    </subcellularLocation>
</comment>
<accession>A0A2N3HGE3</accession>
<gene>
    <name evidence="5" type="ORF">CSW08_14675</name>
</gene>
<dbReference type="InterPro" id="IPR008969">
    <property type="entry name" value="CarboxyPept-like_regulatory"/>
</dbReference>
<evidence type="ECO:0000259" key="4">
    <source>
        <dbReference type="Pfam" id="PF14905"/>
    </source>
</evidence>
<dbReference type="Gene3D" id="2.60.40.1120">
    <property type="entry name" value="Carboxypeptidase-like, regulatory domain"/>
    <property type="match status" value="1"/>
</dbReference>
<dbReference type="GO" id="GO:0009279">
    <property type="term" value="C:cell outer membrane"/>
    <property type="evidence" value="ECO:0007669"/>
    <property type="project" value="UniProtKB-SubCell"/>
</dbReference>
<evidence type="ECO:0000256" key="2">
    <source>
        <dbReference type="ARBA" id="ARBA00023136"/>
    </source>
</evidence>
<evidence type="ECO:0000256" key="3">
    <source>
        <dbReference type="ARBA" id="ARBA00023237"/>
    </source>
</evidence>
<evidence type="ECO:0000313" key="5">
    <source>
        <dbReference type="EMBL" id="PKQ44047.1"/>
    </source>
</evidence>